<dbReference type="PANTHER" id="PTHR30294">
    <property type="entry name" value="MEMBRANE COMPONENT OF ABC TRANSPORTER YHHJ-RELATED"/>
    <property type="match status" value="1"/>
</dbReference>
<sequence length="1026" mass="115463">MNEKASSLVKLIVVILLIVITPLLFFRTIGDNPLKVVKRENATQSIAIINEDIGTQEDEEDIKFGQDVAAILTENSNFEWSVVGRSAGENGLRNLKYDAIVYLPSDFSENIMTYDDENPIKTNFQFKIQSQLNAVNKEKVLVEIEKATKRVNQKISSLYWNYVSADMENIRQEFDEILEKEVAFQETMTAFYKPSSKDLAGQIDEQKNMLTSLQSSIQQVDETAPEQKSTMEGYAQNLDTFVKYVEQYKEYQEKQQTILTEIQAQSIQSVNKATENQQPLFAASTNLFEENSNQLLESMTNLENSMMSSQQVFNKLEEQRYSQVARQISEYYDHQRKVLEFYQQLKDSTLLNDVEGQLASLSEKLSVGEEEPTEPTKPTEPSELPVESESSGVTEKPEQPPVLLSSAQAGSEQSQNDENNGGENQGQEGNGESTKPYVDLEKEQEELNSLSEEILKLKDQLSNMVNPTPEELQQVLGTLVTLNDRIVALKTALDEKEPGDNPLQTRVNELLDEIKGLNRDKDDLNTIIANKAKEIEDLVKERDSLLKEKNYYSDLSESLGKELNLYKDYESNIIKEIESKEQAILASSALSQTRKDLLTPIFSKEIKSKDLLDMMYYYSYLDRYESTLNSMLAENKELKAVLGDEYLQKEANKIVEITSDEQSGWEQLGKDMPTTQDALNTMEDGFTLFMAKYRQSVEEQQAALIENLEAIEQEATQVLNQINKPEQLLTVVEPTPAVDGEEVISGNERINEQMDSIHMWMDSVSESQSSIINFTGELQGRVNDVQADADQLNNKWSANVSSTELIRNDVFSVLGNTFVDGQSNGYVYDFLTNPLKISGDIPEETQSGNVQNIPPVVVLFIVLISSLLIGYASYYFAQPPLWIQATLFVLLNVIVGLIISLFGLEIYPLREESAVEWTVYTILLLAAGAALVRVAFTAHHLAGLFVTVGMVIFYVTPLLALTTPNFSFTDPMSEVYMSIQYGTESLFTQATIILVLIIAVLAALQFFISRKAATIAVEKGSETYEA</sequence>
<feature type="coiled-coil region" evidence="7">
    <location>
        <begin position="507"/>
        <end position="548"/>
    </location>
</feature>
<evidence type="ECO:0000256" key="6">
    <source>
        <dbReference type="ARBA" id="ARBA00023136"/>
    </source>
</evidence>
<comment type="similarity">
    <text evidence="2">Belongs to the EsaA family.</text>
</comment>
<reference evidence="10 11" key="1">
    <citation type="submission" date="2019-04" db="EMBL/GenBank/DDBJ databases">
        <title>Bacillus sediminilitoris sp. nov., isolated from a tidal flat sediment on the East China Sea.</title>
        <authorList>
            <person name="Wei Y."/>
            <person name="Mao H."/>
            <person name="Fang J."/>
        </authorList>
    </citation>
    <scope>NUCLEOTIDE SEQUENCE [LARGE SCALE GENOMIC DNA]</scope>
    <source>
        <strain evidence="10 11">DSL-17</strain>
    </source>
</reference>
<feature type="coiled-coil region" evidence="7">
    <location>
        <begin position="694"/>
        <end position="721"/>
    </location>
</feature>
<dbReference type="PANTHER" id="PTHR30294:SF29">
    <property type="entry name" value="MULTIDRUG ABC TRANSPORTER PERMEASE YBHS-RELATED"/>
    <property type="match status" value="1"/>
</dbReference>
<evidence type="ECO:0000256" key="5">
    <source>
        <dbReference type="ARBA" id="ARBA00022989"/>
    </source>
</evidence>
<feature type="transmembrane region" description="Helical" evidence="9">
    <location>
        <begin position="943"/>
        <end position="966"/>
    </location>
</feature>
<dbReference type="InterPro" id="IPR023838">
    <property type="entry name" value="T7SS_EsaA"/>
</dbReference>
<keyword evidence="5 9" id="KW-1133">Transmembrane helix</keyword>
<gene>
    <name evidence="10" type="primary">esaA</name>
    <name evidence="10" type="ORF">E6W99_17285</name>
</gene>
<accession>A0A4S4BTK0</accession>
<keyword evidence="7" id="KW-0175">Coiled coil</keyword>
<evidence type="ECO:0000256" key="7">
    <source>
        <dbReference type="SAM" id="Coils"/>
    </source>
</evidence>
<feature type="transmembrane region" description="Helical" evidence="9">
    <location>
        <begin position="917"/>
        <end position="936"/>
    </location>
</feature>
<evidence type="ECO:0000313" key="10">
    <source>
        <dbReference type="EMBL" id="THF77837.1"/>
    </source>
</evidence>
<feature type="region of interest" description="Disordered" evidence="8">
    <location>
        <begin position="362"/>
        <end position="435"/>
    </location>
</feature>
<feature type="compositionally biased region" description="Low complexity" evidence="8">
    <location>
        <begin position="412"/>
        <end position="432"/>
    </location>
</feature>
<feature type="transmembrane region" description="Helical" evidence="9">
    <location>
        <begin position="881"/>
        <end position="902"/>
    </location>
</feature>
<dbReference type="RefSeq" id="WP_136356120.1">
    <property type="nucleotide sequence ID" value="NZ_CP046266.1"/>
</dbReference>
<dbReference type="AlphaFoldDB" id="A0A4S4BTK0"/>
<evidence type="ECO:0000256" key="2">
    <source>
        <dbReference type="ARBA" id="ARBA00008338"/>
    </source>
</evidence>
<protein>
    <submittedName>
        <fullName evidence="10">Type VII secretion protein EsaA</fullName>
    </submittedName>
</protein>
<proteinExistence type="inferred from homology"/>
<dbReference type="InterPro" id="IPR051449">
    <property type="entry name" value="ABC-2_transporter_component"/>
</dbReference>
<feature type="transmembrane region" description="Helical" evidence="9">
    <location>
        <begin position="986"/>
        <end position="1008"/>
    </location>
</feature>
<comment type="subcellular location">
    <subcellularLocation>
        <location evidence="1">Cell membrane</location>
        <topology evidence="1">Multi-pass membrane protein</topology>
    </subcellularLocation>
</comment>
<evidence type="ECO:0000256" key="1">
    <source>
        <dbReference type="ARBA" id="ARBA00004651"/>
    </source>
</evidence>
<evidence type="ECO:0000256" key="9">
    <source>
        <dbReference type="SAM" id="Phobius"/>
    </source>
</evidence>
<keyword evidence="3" id="KW-1003">Cell membrane</keyword>
<evidence type="ECO:0000256" key="4">
    <source>
        <dbReference type="ARBA" id="ARBA00022692"/>
    </source>
</evidence>
<dbReference type="GO" id="GO:0005886">
    <property type="term" value="C:plasma membrane"/>
    <property type="evidence" value="ECO:0007669"/>
    <property type="project" value="UniProtKB-SubCell"/>
</dbReference>
<evidence type="ECO:0000313" key="11">
    <source>
        <dbReference type="Proteomes" id="UP000310334"/>
    </source>
</evidence>
<feature type="transmembrane region" description="Helical" evidence="9">
    <location>
        <begin position="7"/>
        <end position="26"/>
    </location>
</feature>
<dbReference type="Proteomes" id="UP000310334">
    <property type="component" value="Unassembled WGS sequence"/>
</dbReference>
<keyword evidence="4 9" id="KW-0812">Transmembrane</keyword>
<evidence type="ECO:0000256" key="8">
    <source>
        <dbReference type="SAM" id="MobiDB-lite"/>
    </source>
</evidence>
<feature type="compositionally biased region" description="Low complexity" evidence="8">
    <location>
        <begin position="379"/>
        <end position="391"/>
    </location>
</feature>
<feature type="transmembrane region" description="Helical" evidence="9">
    <location>
        <begin position="853"/>
        <end position="874"/>
    </location>
</feature>
<comment type="caution">
    <text evidence="10">The sequence shown here is derived from an EMBL/GenBank/DDBJ whole genome shotgun (WGS) entry which is preliminary data.</text>
</comment>
<dbReference type="NCBIfam" id="TIGR03929">
    <property type="entry name" value="T7_esaA_Nterm"/>
    <property type="match status" value="1"/>
</dbReference>
<organism evidence="10 11">
    <name type="scientific">Metabacillus sediminilitoris</name>
    <dbReference type="NCBI Taxonomy" id="2567941"/>
    <lineage>
        <taxon>Bacteria</taxon>
        <taxon>Bacillati</taxon>
        <taxon>Bacillota</taxon>
        <taxon>Bacilli</taxon>
        <taxon>Bacillales</taxon>
        <taxon>Bacillaceae</taxon>
        <taxon>Metabacillus</taxon>
    </lineage>
</organism>
<keyword evidence="6 9" id="KW-0472">Membrane</keyword>
<evidence type="ECO:0000256" key="3">
    <source>
        <dbReference type="ARBA" id="ARBA00022475"/>
    </source>
</evidence>
<dbReference type="EMBL" id="SSNT01000013">
    <property type="protein sequence ID" value="THF77837.1"/>
    <property type="molecule type" value="Genomic_DNA"/>
</dbReference>
<dbReference type="OrthoDB" id="4974788at2"/>
<name>A0A4S4BTK0_9BACI</name>
<keyword evidence="11" id="KW-1185">Reference proteome</keyword>